<sequence length="286" mass="31593">MEKRAIQFPSTSLEEVIRSFFSFNIIESSRTPPSPQLKEIIKSSPSPPPLDIEEVIKSFSSLNIDEQTTTPKVEKVTRMRMSPKTTELVKLSPSQEVDIEATETSLPVAVHIASQNIGDMQKFQFRADNAVPPNKKIEEQIMVTNDKQIELQLLLLELLRLILLPPGAIEIDTTTPGAIQIDTNLSRALKIDTTTPRAIEIDTNTPRAIEIDTTTPRAIEIDTTTRAIEIDTTTPGAIEIDNNTPGAIQIDTTTPGAIDIDTTTPRAIEIDTTTPELSRLILLLSY</sequence>
<reference evidence="1" key="1">
    <citation type="submission" date="2021-03" db="EMBL/GenBank/DDBJ databases">
        <authorList>
            <person name="Bekaert M."/>
        </authorList>
    </citation>
    <scope>NUCLEOTIDE SEQUENCE</scope>
</reference>
<dbReference type="OrthoDB" id="10483943at2759"/>
<protein>
    <submittedName>
        <fullName evidence="1">Uncharacterized protein</fullName>
    </submittedName>
</protein>
<comment type="caution">
    <text evidence="1">The sequence shown here is derived from an EMBL/GenBank/DDBJ whole genome shotgun (WGS) entry which is preliminary data.</text>
</comment>
<dbReference type="Proteomes" id="UP000683360">
    <property type="component" value="Unassembled WGS sequence"/>
</dbReference>
<proteinExistence type="predicted"/>
<name>A0A8S3RDY2_MYTED</name>
<dbReference type="AlphaFoldDB" id="A0A8S3RDY2"/>
<gene>
    <name evidence="1" type="ORF">MEDL_21859</name>
</gene>
<organism evidence="1 2">
    <name type="scientific">Mytilus edulis</name>
    <name type="common">Blue mussel</name>
    <dbReference type="NCBI Taxonomy" id="6550"/>
    <lineage>
        <taxon>Eukaryota</taxon>
        <taxon>Metazoa</taxon>
        <taxon>Spiralia</taxon>
        <taxon>Lophotrochozoa</taxon>
        <taxon>Mollusca</taxon>
        <taxon>Bivalvia</taxon>
        <taxon>Autobranchia</taxon>
        <taxon>Pteriomorphia</taxon>
        <taxon>Mytilida</taxon>
        <taxon>Mytiloidea</taxon>
        <taxon>Mytilidae</taxon>
        <taxon>Mytilinae</taxon>
        <taxon>Mytilus</taxon>
    </lineage>
</organism>
<accession>A0A8S3RDY2</accession>
<evidence type="ECO:0000313" key="1">
    <source>
        <dbReference type="EMBL" id="CAG2207594.1"/>
    </source>
</evidence>
<dbReference type="EMBL" id="CAJPWZ010001079">
    <property type="protein sequence ID" value="CAG2207594.1"/>
    <property type="molecule type" value="Genomic_DNA"/>
</dbReference>
<keyword evidence="2" id="KW-1185">Reference proteome</keyword>
<evidence type="ECO:0000313" key="2">
    <source>
        <dbReference type="Proteomes" id="UP000683360"/>
    </source>
</evidence>